<dbReference type="Proteomes" id="UP000182360">
    <property type="component" value="Unassembled WGS sequence"/>
</dbReference>
<accession>A0A1H9CRP4</accession>
<dbReference type="STRING" id="163.SAMN04487775_101339"/>
<reference evidence="1 2" key="1">
    <citation type="submission" date="2016-10" db="EMBL/GenBank/DDBJ databases">
        <authorList>
            <person name="de Groot N.N."/>
        </authorList>
    </citation>
    <scope>NUCLEOTIDE SEQUENCE [LARGE SCALE GENOMIC DNA]</scope>
    <source>
        <strain evidence="1 2">B25</strain>
    </source>
</reference>
<name>A0A1H9CRP4_9SPIR</name>
<organism evidence="1 2">
    <name type="scientific">Treponema bryantii</name>
    <dbReference type="NCBI Taxonomy" id="163"/>
    <lineage>
        <taxon>Bacteria</taxon>
        <taxon>Pseudomonadati</taxon>
        <taxon>Spirochaetota</taxon>
        <taxon>Spirochaetia</taxon>
        <taxon>Spirochaetales</taxon>
        <taxon>Treponemataceae</taxon>
        <taxon>Treponema</taxon>
    </lineage>
</organism>
<evidence type="ECO:0000313" key="2">
    <source>
        <dbReference type="Proteomes" id="UP000182360"/>
    </source>
</evidence>
<dbReference type="SUPFAM" id="SSF109604">
    <property type="entry name" value="HD-domain/PDEase-like"/>
    <property type="match status" value="1"/>
</dbReference>
<evidence type="ECO:0000313" key="1">
    <source>
        <dbReference type="EMBL" id="SEQ03824.1"/>
    </source>
</evidence>
<dbReference type="AlphaFoldDB" id="A0A1H9CRP4"/>
<proteinExistence type="predicted"/>
<dbReference type="EMBL" id="FOFU01000002">
    <property type="protein sequence ID" value="SEQ03824.1"/>
    <property type="molecule type" value="Genomic_DNA"/>
</dbReference>
<protein>
    <recommendedName>
        <fullName evidence="3">HDOD domain-containing protein</fullName>
    </recommendedName>
</protein>
<gene>
    <name evidence="1" type="ORF">SAMN04487977_102281</name>
</gene>
<evidence type="ECO:0008006" key="3">
    <source>
        <dbReference type="Google" id="ProtNLM"/>
    </source>
</evidence>
<sequence>MDDLEERLEIDRDKIRVSVGLQLPIEMTSYTLPRNTEVYIRSVMEMFLEECHQDHLKEYLNFCLSELLTNAKKANTKRVYFKEKGLDINNRDDYEKGMENFKMDTLTNIDHYLELQKKAGLYIKLSLRILADKIYIEIRNNSTLTIFEKERIQQKLDSVQQYKEMDEVFTNVLDQSEGAGLGIIIIILMLQKVGLSKDNYQVLSEGNETVTRIILPCNSTVFCGVEMLSYEFVNLEDSIPILKSHFDEVSKMVNVEGTVDRKALYDVVRKDLSLSILPFRYVLQQDKQCFNLQKAIAMLSDYDLKFIYSESNPHNRLVENSEYFEQILLHSRKVAYYAYNLYKNCTFKDTFPQDEEYMYLLGLLNSMGAVLLAGASKNQLEYITELSKQYPEYGDNILDMFMHRNAATYLSLVASKRYGFDSGVCFDLVGWNGLSIVPDKDKNRVAILHVAETIDFYSRGMVDFYQIDRYALKLFNIVDERQFNKLVSDLEAGYKKEYGE</sequence>
<keyword evidence="2" id="KW-1185">Reference proteome</keyword>
<dbReference type="Gene3D" id="1.10.3210.10">
    <property type="entry name" value="Hypothetical protein af1432"/>
    <property type="match status" value="1"/>
</dbReference>